<evidence type="ECO:0000313" key="1">
    <source>
        <dbReference type="EMBL" id="KYC45594.1"/>
    </source>
</evidence>
<evidence type="ECO:0000313" key="3">
    <source>
        <dbReference type="EMBL" id="KYC50308.1"/>
    </source>
</evidence>
<gene>
    <name evidence="1" type="ORF">APG10_00740</name>
    <name evidence="2" type="ORF">APG11_00932</name>
    <name evidence="3" type="ORF">APG12_00926</name>
</gene>
<evidence type="ECO:0000313" key="4">
    <source>
        <dbReference type="Proteomes" id="UP000091929"/>
    </source>
</evidence>
<dbReference type="Pfam" id="PF02686">
    <property type="entry name" value="GatC"/>
    <property type="match status" value="1"/>
</dbReference>
<dbReference type="InterPro" id="IPR003837">
    <property type="entry name" value="GatC"/>
</dbReference>
<reference evidence="4 5" key="1">
    <citation type="journal article" date="2016" name="ISME J.">
        <title>Chasing the elusive Euryarchaeota class WSA2: genomes reveal a uniquely fastidious methyl-reducing methanogen.</title>
        <authorList>
            <person name="Nobu M.K."/>
            <person name="Narihiro T."/>
            <person name="Kuroda K."/>
            <person name="Mei R."/>
            <person name="Liu W.T."/>
        </authorList>
    </citation>
    <scope>NUCLEOTIDE SEQUENCE [LARGE SCALE GENOMIC DNA]</scope>
    <source>
        <strain evidence="1">B03fssc0709_Meth_Bin005</strain>
        <strain evidence="2">B15fssc0709_Meth_Bin003</strain>
        <strain evidence="3">BMIXfssc0709_Meth_Bin006</strain>
    </source>
</reference>
<dbReference type="SUPFAM" id="SSF141000">
    <property type="entry name" value="Glu-tRNAGln amidotransferase C subunit"/>
    <property type="match status" value="1"/>
</dbReference>
<dbReference type="GO" id="GO:0016740">
    <property type="term" value="F:transferase activity"/>
    <property type="evidence" value="ECO:0007669"/>
    <property type="project" value="UniProtKB-KW"/>
</dbReference>
<dbReference type="InterPro" id="IPR036113">
    <property type="entry name" value="Asp/Glu-ADT_sf_sub_c"/>
</dbReference>
<dbReference type="AlphaFoldDB" id="A0A150IRV0"/>
<proteinExistence type="predicted"/>
<evidence type="ECO:0000313" key="5">
    <source>
        <dbReference type="Proteomes" id="UP000092401"/>
    </source>
</evidence>
<dbReference type="Proteomes" id="UP000092401">
    <property type="component" value="Unassembled WGS sequence"/>
</dbReference>
<dbReference type="GO" id="GO:0006450">
    <property type="term" value="P:regulation of translational fidelity"/>
    <property type="evidence" value="ECO:0007669"/>
    <property type="project" value="InterPro"/>
</dbReference>
<organism evidence="2 4">
    <name type="scientific">Candidatus Methanofastidiosum methylothiophilum</name>
    <dbReference type="NCBI Taxonomy" id="1705564"/>
    <lineage>
        <taxon>Archaea</taxon>
        <taxon>Methanobacteriati</taxon>
        <taxon>Methanobacteriota</taxon>
        <taxon>Stenosarchaea group</taxon>
        <taxon>Candidatus Methanofastidiosia</taxon>
        <taxon>Candidatus Methanofastidiosales</taxon>
        <taxon>Candidatus Methanofastidiosaceae</taxon>
        <taxon>Candidatus Methanofastidiosum</taxon>
    </lineage>
</organism>
<dbReference type="Proteomes" id="UP000091929">
    <property type="component" value="Unassembled WGS sequence"/>
</dbReference>
<protein>
    <submittedName>
        <fullName evidence="2">Aspartyl/glutamyl-tRNA amidotransferase subunit C</fullName>
    </submittedName>
</protein>
<accession>A0A150IRV0</accession>
<accession>A0A150ILP0</accession>
<dbReference type="EMBL" id="LNJC01000016">
    <property type="protein sequence ID" value="KYC50308.1"/>
    <property type="molecule type" value="Genomic_DNA"/>
</dbReference>
<dbReference type="EMBL" id="LNGE01000015">
    <property type="protein sequence ID" value="KYC45594.1"/>
    <property type="molecule type" value="Genomic_DNA"/>
</dbReference>
<keyword evidence="2" id="KW-0808">Transferase</keyword>
<evidence type="ECO:0000313" key="2">
    <source>
        <dbReference type="EMBL" id="KYC47686.1"/>
    </source>
</evidence>
<dbReference type="Proteomes" id="UP000092403">
    <property type="component" value="Unassembled WGS sequence"/>
</dbReference>
<dbReference type="Gene3D" id="1.10.20.60">
    <property type="entry name" value="Glu-tRNAGln amidotransferase C subunit, N-terminal domain"/>
    <property type="match status" value="1"/>
</dbReference>
<comment type="caution">
    <text evidence="2">The sequence shown here is derived from an EMBL/GenBank/DDBJ whole genome shotgun (WGS) entry which is preliminary data.</text>
</comment>
<dbReference type="NCBIfam" id="TIGR00135">
    <property type="entry name" value="gatC"/>
    <property type="match status" value="1"/>
</dbReference>
<sequence length="97" mass="11573">MVETIIDDNVIERVSEIARLKLSEKEKEKFREEFERILEEFSVVDEIKVGEKELYYVIENVNVLRKDSEPKPFNKINDIKNNFNKKEDGFIVVPRNL</sequence>
<accession>A0A150IZL1</accession>
<name>A0A150IRV0_9EURY</name>
<dbReference type="EMBL" id="LNGF01000018">
    <property type="protein sequence ID" value="KYC47686.1"/>
    <property type="molecule type" value="Genomic_DNA"/>
</dbReference>